<evidence type="ECO:0000313" key="1">
    <source>
        <dbReference type="EMBL" id="CAD2078629.1"/>
    </source>
</evidence>
<dbReference type="AlphaFoldDB" id="A0A6V7RLC2"/>
<dbReference type="Proteomes" id="UP000589351">
    <property type="component" value="Unassembled WGS sequence"/>
</dbReference>
<comment type="caution">
    <text evidence="1">The sequence shown here is derived from an EMBL/GenBank/DDBJ whole genome shotgun (WGS) entry which is preliminary data.</text>
</comment>
<sequence length="120" mass="14491">MGLDSYLYLKDKDTGEYIEYAYYRKFNALQGYFVEHFNINNPGTVEITEAVINDLYLKLNEIRFQPEKANLLLPTYPGPFFGRVEYDRMYHSYIHQAANDFYHAKFLDYQKYKLFYSSDW</sequence>
<reference evidence="1 2" key="1">
    <citation type="submission" date="2020-07" db="EMBL/GenBank/DDBJ databases">
        <authorList>
            <person name="Criscuolo A."/>
        </authorList>
    </citation>
    <scope>NUCLEOTIDE SEQUENCE [LARGE SCALE GENOMIC DNA]</scope>
    <source>
        <strain evidence="1">CIP111649</strain>
    </source>
</reference>
<dbReference type="RefSeq" id="WP_185125919.1">
    <property type="nucleotide sequence ID" value="NZ_CAJEWD010000008.1"/>
</dbReference>
<dbReference type="EMBL" id="CAJEWD010000008">
    <property type="protein sequence ID" value="CAD2078629.1"/>
    <property type="molecule type" value="Genomic_DNA"/>
</dbReference>
<proteinExistence type="predicted"/>
<name>A0A6V7RLC2_9STAP</name>
<organism evidence="1 2">
    <name type="scientific">Jeotgalicoccus meleagridis</name>
    <dbReference type="NCBI Taxonomy" id="2759181"/>
    <lineage>
        <taxon>Bacteria</taxon>
        <taxon>Bacillati</taxon>
        <taxon>Bacillota</taxon>
        <taxon>Bacilli</taxon>
        <taxon>Bacillales</taxon>
        <taxon>Staphylococcaceae</taxon>
        <taxon>Jeotgalicoccus</taxon>
    </lineage>
</organism>
<accession>A0A6V7RLC2</accession>
<evidence type="ECO:0000313" key="2">
    <source>
        <dbReference type="Proteomes" id="UP000589351"/>
    </source>
</evidence>
<protein>
    <submittedName>
        <fullName evidence="1">Uncharacterized protein</fullName>
    </submittedName>
</protein>
<keyword evidence="2" id="KW-1185">Reference proteome</keyword>
<gene>
    <name evidence="1" type="ORF">JEODO184_01420</name>
</gene>